<reference evidence="8 9" key="1">
    <citation type="submission" date="2020-06" db="EMBL/GenBank/DDBJ databases">
        <authorList>
            <person name="Li R."/>
            <person name="Bekaert M."/>
        </authorList>
    </citation>
    <scope>NUCLEOTIDE SEQUENCE [LARGE SCALE GENOMIC DNA]</scope>
    <source>
        <strain evidence="9">wild</strain>
    </source>
</reference>
<name>A0A6J8AZT5_MYTCO</name>
<evidence type="ECO:0000259" key="7">
    <source>
        <dbReference type="PROSITE" id="PS51059"/>
    </source>
</evidence>
<dbReference type="PANTHER" id="PTHR14453">
    <property type="entry name" value="PARP/ZINC FINGER CCCH TYPE DOMAIN CONTAINING PROTEIN"/>
    <property type="match status" value="1"/>
</dbReference>
<protein>
    <recommendedName>
        <fullName evidence="6">Poly [ADP-ribose] polymerase</fullName>
        <shortName evidence="6">PARP</shortName>
        <ecNumber evidence="6">2.4.2.-</ecNumber>
    </recommendedName>
</protein>
<dbReference type="SUPFAM" id="SSF56399">
    <property type="entry name" value="ADP-ribosylation"/>
    <property type="match status" value="1"/>
</dbReference>
<comment type="subcellular location">
    <subcellularLocation>
        <location evidence="1">Nucleus</location>
    </subcellularLocation>
</comment>
<dbReference type="Gene3D" id="3.90.228.10">
    <property type="match status" value="1"/>
</dbReference>
<evidence type="ECO:0000256" key="1">
    <source>
        <dbReference type="ARBA" id="ARBA00004123"/>
    </source>
</evidence>
<keyword evidence="2 6" id="KW-0328">Glycosyltransferase</keyword>
<dbReference type="GO" id="GO:0003714">
    <property type="term" value="F:transcription corepressor activity"/>
    <property type="evidence" value="ECO:0007669"/>
    <property type="project" value="TreeGrafter"/>
</dbReference>
<evidence type="ECO:0000256" key="4">
    <source>
        <dbReference type="ARBA" id="ARBA00023027"/>
    </source>
</evidence>
<keyword evidence="9" id="KW-1185">Reference proteome</keyword>
<dbReference type="Pfam" id="PF00644">
    <property type="entry name" value="PARP"/>
    <property type="match status" value="1"/>
</dbReference>
<organism evidence="8 9">
    <name type="scientific">Mytilus coruscus</name>
    <name type="common">Sea mussel</name>
    <dbReference type="NCBI Taxonomy" id="42192"/>
    <lineage>
        <taxon>Eukaryota</taxon>
        <taxon>Metazoa</taxon>
        <taxon>Spiralia</taxon>
        <taxon>Lophotrochozoa</taxon>
        <taxon>Mollusca</taxon>
        <taxon>Bivalvia</taxon>
        <taxon>Autobranchia</taxon>
        <taxon>Pteriomorphia</taxon>
        <taxon>Mytilida</taxon>
        <taxon>Mytiloidea</taxon>
        <taxon>Mytilidae</taxon>
        <taxon>Mytilinae</taxon>
        <taxon>Mytilus</taxon>
    </lineage>
</organism>
<dbReference type="Proteomes" id="UP000507470">
    <property type="component" value="Unassembled WGS sequence"/>
</dbReference>
<evidence type="ECO:0000256" key="2">
    <source>
        <dbReference type="ARBA" id="ARBA00022676"/>
    </source>
</evidence>
<sequence>MVTLDKRTDEYGYVKRDFLNKNSGFKIIQISRIQNKRLYDAHLDFEKNFMVDPRKQHPYSYRKYLWHGTTRESCDIISRYGFDRARGGKNACTFGDGVYFATEPSYASRDGYSVMDASGAKYVFKCSVFVGTYAKGEKGMKEPPTQMGVRYNSTVNNIDNPNQYVAFYDNQAYPQYLIKFERIYLQIRPRL</sequence>
<dbReference type="GO" id="GO:0010629">
    <property type="term" value="P:negative regulation of gene expression"/>
    <property type="evidence" value="ECO:0007669"/>
    <property type="project" value="TreeGrafter"/>
</dbReference>
<feature type="domain" description="PARP catalytic" evidence="7">
    <location>
        <begin position="1"/>
        <end position="191"/>
    </location>
</feature>
<dbReference type="GO" id="GO:0005737">
    <property type="term" value="C:cytoplasm"/>
    <property type="evidence" value="ECO:0007669"/>
    <property type="project" value="TreeGrafter"/>
</dbReference>
<keyword evidence="4 6" id="KW-0520">NAD</keyword>
<evidence type="ECO:0000256" key="5">
    <source>
        <dbReference type="ARBA" id="ARBA00023242"/>
    </source>
</evidence>
<dbReference type="EC" id="2.4.2.-" evidence="6"/>
<dbReference type="PANTHER" id="PTHR14453:SF67">
    <property type="entry name" value="POLY [ADP-RIBOSE] POLYMERASE"/>
    <property type="match status" value="1"/>
</dbReference>
<dbReference type="PROSITE" id="PS51059">
    <property type="entry name" value="PARP_CATALYTIC"/>
    <property type="match status" value="1"/>
</dbReference>
<dbReference type="GO" id="GO:0003950">
    <property type="term" value="F:NAD+ poly-ADP-ribosyltransferase activity"/>
    <property type="evidence" value="ECO:0007669"/>
    <property type="project" value="UniProtKB-UniRule"/>
</dbReference>
<evidence type="ECO:0000256" key="6">
    <source>
        <dbReference type="RuleBase" id="RU362114"/>
    </source>
</evidence>
<dbReference type="OrthoDB" id="406099at2759"/>
<evidence type="ECO:0000313" key="9">
    <source>
        <dbReference type="Proteomes" id="UP000507470"/>
    </source>
</evidence>
<evidence type="ECO:0000313" key="8">
    <source>
        <dbReference type="EMBL" id="CAC5374544.1"/>
    </source>
</evidence>
<dbReference type="GO" id="GO:0005634">
    <property type="term" value="C:nucleus"/>
    <property type="evidence" value="ECO:0007669"/>
    <property type="project" value="UniProtKB-SubCell"/>
</dbReference>
<proteinExistence type="predicted"/>
<dbReference type="InterPro" id="IPR012317">
    <property type="entry name" value="Poly(ADP-ribose)pol_cat_dom"/>
</dbReference>
<accession>A0A6J8AZT5</accession>
<keyword evidence="5" id="KW-0539">Nucleus</keyword>
<dbReference type="InterPro" id="IPR052056">
    <property type="entry name" value="Mono-ARTD/PARP"/>
</dbReference>
<gene>
    <name evidence="8" type="ORF">MCOR_11891</name>
</gene>
<dbReference type="EMBL" id="CACVKT020002015">
    <property type="protein sequence ID" value="CAC5374544.1"/>
    <property type="molecule type" value="Genomic_DNA"/>
</dbReference>
<dbReference type="AlphaFoldDB" id="A0A6J8AZT5"/>
<evidence type="ECO:0000256" key="3">
    <source>
        <dbReference type="ARBA" id="ARBA00022679"/>
    </source>
</evidence>
<keyword evidence="3 6" id="KW-0808">Transferase</keyword>